<keyword evidence="11" id="KW-1185">Reference proteome</keyword>
<feature type="compositionally biased region" description="Low complexity" evidence="7">
    <location>
        <begin position="16"/>
        <end position="31"/>
    </location>
</feature>
<comment type="caution">
    <text evidence="10">The sequence shown here is derived from an EMBL/GenBank/DDBJ whole genome shotgun (WGS) entry which is preliminary data.</text>
</comment>
<dbReference type="PIRSF" id="PIRSF028977">
    <property type="entry name" value="Nucleolar_complex_p3"/>
    <property type="match status" value="1"/>
</dbReference>
<reference evidence="10 11" key="2">
    <citation type="journal article" date="2012" name="Open Biol.">
        <title>Characteristics of nucleosomes and linker DNA regions on the genome of the basidiomycete Mixia osmundae revealed by mono- and dinucleosome mapping.</title>
        <authorList>
            <person name="Nishida H."/>
            <person name="Kondo S."/>
            <person name="Matsumoto T."/>
            <person name="Suzuki Y."/>
            <person name="Yoshikawa H."/>
            <person name="Taylor T.D."/>
            <person name="Sugiyama J."/>
        </authorList>
    </citation>
    <scope>NUCLEOTIDE SEQUENCE [LARGE SCALE GENOMIC DNA]</scope>
    <source>
        <strain evidence="11">CBS 9802 / IAM 14324 / JCM 22182 / KY 12970</strain>
    </source>
</reference>
<name>G7E4I9_MIXOS</name>
<sequence>MGAGRKANGSRSSYRSNATNAPASTKTAAKTKAPKRNAKTAKRRNETIYIAAPDATAAQRGLDDNASDQDDAGMAIDEDLQDLGDMADAFLTGLDHKNIAKSRASIAQEHKHFKATAPRPARPVDKLPKVSLPPAVAAVTAKPAIRSVNGKGKEKAREEDVESDMSGEALDALDEDDFAFGSGDSDDELSLMSDIDDDSDEDMSDPESLASEDEDISLDSELSGDEDSEEEMSEHESDIERDFEERYAKRRPDEQQVRNQRLPVISGKQIQRRERSTSPDAAADSKSRATFEAQSDTSEEAPPEPVPVMNPFGARFGRPAVQAVLEIDDLKARILAARVEIAQLGRDIISDPEQSLNLLKRLLSFAAPSFKVPATQQSLKVPPAIRVMAIMSLLAVFLDIIPGYRIRPVTAAEKQSRVSQVIQRQREWEEGLVGSYKKYLTILEKETKDRMVVSAVAFKCMCELAKTKTHFNFAPNIMDVLIKKLARRGWDETSDQCLAAIVTIFANDLSGADSLHIVRLINRMARAKEFNIHPGILTCLLHLRLRDDLGNLRASDSRVDRPIANGQANGAKVHGRDVGKKNSLKEQHISKKVRKARKDRAGIVKEIAEAEESISKETREKNQTETLKMTFSLYFRILKSSTPSPLLPAALEGLTRFAHLANVDFFKDLLAVLRGLAEDDWPSTNDSEYQTDAPIPAQFRRQLLCIVTAFELLSGQGSALNLDLSAFVTRLYTLLRQLALSTTLEERPELTKSAQLQVQASERIKAPAPMTTASEADLIFRALSAVFLSSRTQNSPTRTLAFTKRLLLCTLHWPPTTVLRTCGLIKRLLVKEPILQSMLLTEDRQDDGIYKPEVDDPALCNPSGALWHELVILESTHYDDRVRSAARELATWTPE</sequence>
<dbReference type="OrthoDB" id="10263597at2759"/>
<dbReference type="EMBL" id="BABT02000134">
    <property type="protein sequence ID" value="GAA97749.1"/>
    <property type="molecule type" value="Genomic_DNA"/>
</dbReference>
<dbReference type="OMA" id="HYCPQVR"/>
<dbReference type="RefSeq" id="XP_014564796.1">
    <property type="nucleotide sequence ID" value="XM_014709310.1"/>
</dbReference>
<gene>
    <name evidence="10" type="primary">Mo04428</name>
    <name evidence="10" type="ORF">E5Q_04428</name>
</gene>
<feature type="compositionally biased region" description="Acidic residues" evidence="7">
    <location>
        <begin position="65"/>
        <end position="79"/>
    </location>
</feature>
<dbReference type="GO" id="GO:0042254">
    <property type="term" value="P:ribosome biogenesis"/>
    <property type="evidence" value="ECO:0007669"/>
    <property type="project" value="UniProtKB-KW"/>
</dbReference>
<evidence type="ECO:0000256" key="7">
    <source>
        <dbReference type="SAM" id="MobiDB-lite"/>
    </source>
</evidence>
<keyword evidence="4" id="KW-0539">Nucleus</keyword>
<comment type="subcellular location">
    <subcellularLocation>
        <location evidence="1 5">Nucleus</location>
        <location evidence="1 5">Nucleolus</location>
    </subcellularLocation>
</comment>
<evidence type="ECO:0000256" key="5">
    <source>
        <dbReference type="PIRNR" id="PIRNR028977"/>
    </source>
</evidence>
<dbReference type="PANTHER" id="PTHR14428:SF5">
    <property type="entry name" value="NUCLEOLAR COMPLEX PROTEIN 3 HOMOLOG"/>
    <property type="match status" value="1"/>
</dbReference>
<feature type="region of interest" description="Disordered" evidence="7">
    <location>
        <begin position="1"/>
        <end position="79"/>
    </location>
</feature>
<keyword evidence="3 6" id="KW-0175">Coiled coil</keyword>
<feature type="region of interest" description="Disordered" evidence="7">
    <location>
        <begin position="561"/>
        <end position="581"/>
    </location>
</feature>
<keyword evidence="5" id="KW-0690">Ribosome biogenesis</keyword>
<dbReference type="InterPro" id="IPR005612">
    <property type="entry name" value="CCAAT-binding_factor"/>
</dbReference>
<evidence type="ECO:0000313" key="11">
    <source>
        <dbReference type="Proteomes" id="UP000009131"/>
    </source>
</evidence>
<feature type="domain" description="Nucleolar complex-associated protein 3 N-terminal" evidence="9">
    <location>
        <begin position="337"/>
        <end position="439"/>
    </location>
</feature>
<evidence type="ECO:0000259" key="9">
    <source>
        <dbReference type="Pfam" id="PF07540"/>
    </source>
</evidence>
<dbReference type="Pfam" id="PF03914">
    <property type="entry name" value="CBF"/>
    <property type="match status" value="1"/>
</dbReference>
<evidence type="ECO:0000256" key="2">
    <source>
        <dbReference type="ARBA" id="ARBA00007797"/>
    </source>
</evidence>
<protein>
    <recommendedName>
        <fullName evidence="5">Nucleolar complex-associated protein 3</fullName>
    </recommendedName>
</protein>
<evidence type="ECO:0000256" key="6">
    <source>
        <dbReference type="SAM" id="Coils"/>
    </source>
</evidence>
<feature type="compositionally biased region" description="Basic and acidic residues" evidence="7">
    <location>
        <begin position="234"/>
        <end position="256"/>
    </location>
</feature>
<reference evidence="10 11" key="1">
    <citation type="journal article" date="2011" name="J. Gen. Appl. Microbiol.">
        <title>Draft genome sequencing of the enigmatic basidiomycete Mixia osmundae.</title>
        <authorList>
            <person name="Nishida H."/>
            <person name="Nagatsuka Y."/>
            <person name="Sugiyama J."/>
        </authorList>
    </citation>
    <scope>NUCLEOTIDE SEQUENCE [LARGE SCALE GENOMIC DNA]</scope>
    <source>
        <strain evidence="11">CBS 9802 / IAM 14324 / JCM 22182 / KY 12970</strain>
    </source>
</reference>
<dbReference type="InParanoid" id="G7E4I9"/>
<dbReference type="Proteomes" id="UP000009131">
    <property type="component" value="Unassembled WGS sequence"/>
</dbReference>
<dbReference type="GO" id="GO:0003682">
    <property type="term" value="F:chromatin binding"/>
    <property type="evidence" value="ECO:0007669"/>
    <property type="project" value="TreeGrafter"/>
</dbReference>
<feature type="compositionally biased region" description="Basic residues" evidence="7">
    <location>
        <begin position="32"/>
        <end position="42"/>
    </location>
</feature>
<dbReference type="eggNOG" id="KOG2153">
    <property type="taxonomic scope" value="Eukaryota"/>
</dbReference>
<dbReference type="InterPro" id="IPR016903">
    <property type="entry name" value="Nucleolar_cplx-assoc_3"/>
</dbReference>
<dbReference type="HOGENOM" id="CLU_012441_0_0_1"/>
<evidence type="ECO:0000256" key="4">
    <source>
        <dbReference type="ARBA" id="ARBA00023242"/>
    </source>
</evidence>
<evidence type="ECO:0000256" key="1">
    <source>
        <dbReference type="ARBA" id="ARBA00004604"/>
    </source>
</evidence>
<feature type="compositionally biased region" description="Basic and acidic residues" evidence="7">
    <location>
        <begin position="271"/>
        <end position="289"/>
    </location>
</feature>
<dbReference type="STRING" id="764103.G7E4I9"/>
<dbReference type="GO" id="GO:0005730">
    <property type="term" value="C:nucleolus"/>
    <property type="evidence" value="ECO:0007669"/>
    <property type="project" value="UniProtKB-SubCell"/>
</dbReference>
<comment type="similarity">
    <text evidence="2 5">Belongs to the CBF/MAK21 family.</text>
</comment>
<evidence type="ECO:0000259" key="8">
    <source>
        <dbReference type="Pfam" id="PF03914"/>
    </source>
</evidence>
<accession>G7E4I9</accession>
<comment type="function">
    <text evidence="5">Required for synthesis of 60S ribosomal subunits and the transport of pre-ribosomes from the nucleoplasm to the cytoplasm.</text>
</comment>
<proteinExistence type="inferred from homology"/>
<feature type="domain" description="CCAAT-binding factor" evidence="8">
    <location>
        <begin position="703"/>
        <end position="886"/>
    </location>
</feature>
<dbReference type="PANTHER" id="PTHR14428">
    <property type="entry name" value="NUCLEOLAR COMPLEX PROTEIN 3"/>
    <property type="match status" value="1"/>
</dbReference>
<organism evidence="10 11">
    <name type="scientific">Mixia osmundae (strain CBS 9802 / IAM 14324 / JCM 22182 / KY 12970)</name>
    <dbReference type="NCBI Taxonomy" id="764103"/>
    <lineage>
        <taxon>Eukaryota</taxon>
        <taxon>Fungi</taxon>
        <taxon>Dikarya</taxon>
        <taxon>Basidiomycota</taxon>
        <taxon>Pucciniomycotina</taxon>
        <taxon>Mixiomycetes</taxon>
        <taxon>Mixiales</taxon>
        <taxon>Mixiaceae</taxon>
        <taxon>Mixia</taxon>
    </lineage>
</organism>
<feature type="compositionally biased region" description="Acidic residues" evidence="7">
    <location>
        <begin position="159"/>
        <end position="233"/>
    </location>
</feature>
<feature type="region of interest" description="Disordered" evidence="7">
    <location>
        <begin position="140"/>
        <end position="309"/>
    </location>
</feature>
<feature type="coiled-coil region" evidence="6">
    <location>
        <begin position="593"/>
        <end position="627"/>
    </location>
</feature>
<dbReference type="Pfam" id="PF07540">
    <property type="entry name" value="NOC3p"/>
    <property type="match status" value="1"/>
</dbReference>
<dbReference type="AlphaFoldDB" id="G7E4I9"/>
<evidence type="ECO:0000256" key="3">
    <source>
        <dbReference type="ARBA" id="ARBA00023054"/>
    </source>
</evidence>
<dbReference type="GO" id="GO:0006270">
    <property type="term" value="P:DNA replication initiation"/>
    <property type="evidence" value="ECO:0007669"/>
    <property type="project" value="TreeGrafter"/>
</dbReference>
<dbReference type="FunCoup" id="G7E4I9">
    <property type="interactions" value="478"/>
</dbReference>
<evidence type="ECO:0000313" key="10">
    <source>
        <dbReference type="EMBL" id="GAA97749.1"/>
    </source>
</evidence>
<dbReference type="InterPro" id="IPR011501">
    <property type="entry name" value="Noc3_N"/>
</dbReference>